<name>A0A0C2MM85_THEKT</name>
<gene>
    <name evidence="1" type="ORF">RF11_02855</name>
</gene>
<evidence type="ECO:0000313" key="1">
    <source>
        <dbReference type="EMBL" id="KII62736.1"/>
    </source>
</evidence>
<evidence type="ECO:0000313" key="2">
    <source>
        <dbReference type="Proteomes" id="UP000031668"/>
    </source>
</evidence>
<dbReference type="Gene3D" id="1.10.8.270">
    <property type="entry name" value="putative rabgap domain of human tbc1 domain family member 14 like domains"/>
    <property type="match status" value="1"/>
</dbReference>
<reference evidence="1 2" key="1">
    <citation type="journal article" date="2014" name="Genome Biol. Evol.">
        <title>The genome of the myxosporean Thelohanellus kitauei shows adaptations to nutrient acquisition within its fish host.</title>
        <authorList>
            <person name="Yang Y."/>
            <person name="Xiong J."/>
            <person name="Zhou Z."/>
            <person name="Huo F."/>
            <person name="Miao W."/>
            <person name="Ran C."/>
            <person name="Liu Y."/>
            <person name="Zhang J."/>
            <person name="Feng J."/>
            <person name="Wang M."/>
            <person name="Wang M."/>
            <person name="Wang L."/>
            <person name="Yao B."/>
        </authorList>
    </citation>
    <scope>NUCLEOTIDE SEQUENCE [LARGE SCALE GENOMIC DNA]</scope>
    <source>
        <strain evidence="1">Wuqing</strain>
    </source>
</reference>
<keyword evidence="2" id="KW-1185">Reference proteome</keyword>
<accession>A0A0C2MM85</accession>
<dbReference type="OrthoDB" id="10264062at2759"/>
<proteinExistence type="predicted"/>
<dbReference type="InterPro" id="IPR035969">
    <property type="entry name" value="Rab-GAP_TBC_sf"/>
</dbReference>
<protein>
    <submittedName>
        <fullName evidence="1">TBC1 domain family member 16</fullName>
    </submittedName>
</protein>
<comment type="caution">
    <text evidence="1">The sequence shown here is derived from an EMBL/GenBank/DDBJ whole genome shotgun (WGS) entry which is preliminary data.</text>
</comment>
<dbReference type="SUPFAM" id="SSF47923">
    <property type="entry name" value="Ypt/Rab-GAP domain of gyp1p"/>
    <property type="match status" value="1"/>
</dbReference>
<dbReference type="Proteomes" id="UP000031668">
    <property type="component" value="Unassembled WGS sequence"/>
</dbReference>
<organism evidence="1 2">
    <name type="scientific">Thelohanellus kitauei</name>
    <name type="common">Myxosporean</name>
    <dbReference type="NCBI Taxonomy" id="669202"/>
    <lineage>
        <taxon>Eukaryota</taxon>
        <taxon>Metazoa</taxon>
        <taxon>Cnidaria</taxon>
        <taxon>Myxozoa</taxon>
        <taxon>Myxosporea</taxon>
        <taxon>Bivalvulida</taxon>
        <taxon>Platysporina</taxon>
        <taxon>Myxobolidae</taxon>
        <taxon>Thelohanellus</taxon>
    </lineage>
</organism>
<dbReference type="EMBL" id="JWZT01004879">
    <property type="protein sequence ID" value="KII62736.1"/>
    <property type="molecule type" value="Genomic_DNA"/>
</dbReference>
<dbReference type="AlphaFoldDB" id="A0A0C2MM85"/>
<sequence length="152" mass="17421">MSDLCAVLLQVFDSESDSFWCFIEFLENYYGAIYPTNENMDHITVLKIWEACWSDEYCPLGYFKLFLALSIIYCYHEATEDGQTVFKLSTDEVLFFFSQSQNYDCDAILKCSQILLKAFRKSKSIPCSLSCLINGNMSGGWEALLKPKVTSL</sequence>